<dbReference type="GO" id="GO:0009401">
    <property type="term" value="P:phosphoenolpyruvate-dependent sugar phosphotransferase system"/>
    <property type="evidence" value="ECO:0007669"/>
    <property type="project" value="UniProtKB-KW"/>
</dbReference>
<dbReference type="EMBL" id="VULQ01000005">
    <property type="protein sequence ID" value="MSS77864.1"/>
    <property type="molecule type" value="Genomic_DNA"/>
</dbReference>
<evidence type="ECO:0000256" key="3">
    <source>
        <dbReference type="ARBA" id="ARBA00022597"/>
    </source>
</evidence>
<dbReference type="Proteomes" id="UP000441925">
    <property type="component" value="Unassembled WGS sequence"/>
</dbReference>
<accession>A0A6N7VV22</accession>
<proteinExistence type="predicted"/>
<evidence type="ECO:0000256" key="4">
    <source>
        <dbReference type="ARBA" id="ARBA00022679"/>
    </source>
</evidence>
<evidence type="ECO:0000256" key="7">
    <source>
        <dbReference type="PROSITE-ProRule" id="PRU00423"/>
    </source>
</evidence>
<gene>
    <name evidence="9" type="ORF">FYJ26_05450</name>
</gene>
<dbReference type="InterPro" id="IPR013012">
    <property type="entry name" value="PTS_EIIB_3"/>
</dbReference>
<keyword evidence="3" id="KW-0762">Sugar transport</keyword>
<protein>
    <submittedName>
        <fullName evidence="9">PTS cellobiose transporter subunit IIB</fullName>
    </submittedName>
</protein>
<dbReference type="Pfam" id="PF02302">
    <property type="entry name" value="PTS_IIB"/>
    <property type="match status" value="1"/>
</dbReference>
<feature type="domain" description="PTS EIIB type-3" evidence="8">
    <location>
        <begin position="1"/>
        <end position="104"/>
    </location>
</feature>
<dbReference type="PROSITE" id="PS51100">
    <property type="entry name" value="PTS_EIIB_TYPE_3"/>
    <property type="match status" value="1"/>
</dbReference>
<evidence type="ECO:0000256" key="1">
    <source>
        <dbReference type="ARBA" id="ARBA00022448"/>
    </source>
</evidence>
<evidence type="ECO:0000313" key="10">
    <source>
        <dbReference type="Proteomes" id="UP000441925"/>
    </source>
</evidence>
<keyword evidence="5" id="KW-0598">Phosphotransferase system</keyword>
<dbReference type="SUPFAM" id="SSF52794">
    <property type="entry name" value="PTS system IIB component-like"/>
    <property type="match status" value="1"/>
</dbReference>
<dbReference type="PANTHER" id="PTHR34581">
    <property type="entry name" value="PTS SYSTEM N,N'-DIACETYLCHITOBIOSE-SPECIFIC EIIB COMPONENT"/>
    <property type="match status" value="1"/>
</dbReference>
<keyword evidence="1" id="KW-0813">Transport</keyword>
<organism evidence="9 10">
    <name type="scientific">Anaerococcus porci</name>
    <dbReference type="NCBI Taxonomy" id="2652269"/>
    <lineage>
        <taxon>Bacteria</taxon>
        <taxon>Bacillati</taxon>
        <taxon>Bacillota</taxon>
        <taxon>Tissierellia</taxon>
        <taxon>Tissierellales</taxon>
        <taxon>Peptoniphilaceae</taxon>
        <taxon>Anaerococcus</taxon>
    </lineage>
</organism>
<dbReference type="RefSeq" id="WP_154540433.1">
    <property type="nucleotide sequence ID" value="NZ_VULQ01000005.1"/>
</dbReference>
<evidence type="ECO:0000313" key="9">
    <source>
        <dbReference type="EMBL" id="MSS77864.1"/>
    </source>
</evidence>
<reference evidence="9 10" key="1">
    <citation type="submission" date="2019-08" db="EMBL/GenBank/DDBJ databases">
        <title>In-depth cultivation of the pig gut microbiome towards novel bacterial diversity and tailored functional studies.</title>
        <authorList>
            <person name="Wylensek D."/>
            <person name="Hitch T.C.A."/>
            <person name="Clavel T."/>
        </authorList>
    </citation>
    <scope>NUCLEOTIDE SEQUENCE [LARGE SCALE GENOMIC DNA]</scope>
    <source>
        <strain evidence="9 10">WCA-380-WT-2B</strain>
    </source>
</reference>
<dbReference type="InterPro" id="IPR003501">
    <property type="entry name" value="PTS_EIIB_2/3"/>
</dbReference>
<keyword evidence="4" id="KW-0808">Transferase</keyword>
<evidence type="ECO:0000256" key="6">
    <source>
        <dbReference type="ARBA" id="ARBA00022777"/>
    </source>
</evidence>
<dbReference type="GO" id="GO:0008982">
    <property type="term" value="F:protein-N(PI)-phosphohistidine-sugar phosphotransferase activity"/>
    <property type="evidence" value="ECO:0007669"/>
    <property type="project" value="InterPro"/>
</dbReference>
<comment type="caution">
    <text evidence="9">The sequence shown here is derived from an EMBL/GenBank/DDBJ whole genome shotgun (WGS) entry which is preliminary data.</text>
</comment>
<dbReference type="PANTHER" id="PTHR34581:SF2">
    <property type="entry name" value="PTS SYSTEM N,N'-DIACETYLCHITOBIOSE-SPECIFIC EIIB COMPONENT"/>
    <property type="match status" value="1"/>
</dbReference>
<dbReference type="InterPro" id="IPR036095">
    <property type="entry name" value="PTS_EIIB-like_sf"/>
</dbReference>
<keyword evidence="6" id="KW-0418">Kinase</keyword>
<dbReference type="AlphaFoldDB" id="A0A6N7VV22"/>
<dbReference type="InterPro" id="IPR051819">
    <property type="entry name" value="PTS_sugar-specific_EIIB"/>
</dbReference>
<dbReference type="GO" id="GO:0016301">
    <property type="term" value="F:kinase activity"/>
    <property type="evidence" value="ECO:0007669"/>
    <property type="project" value="UniProtKB-KW"/>
</dbReference>
<evidence type="ECO:0000256" key="5">
    <source>
        <dbReference type="ARBA" id="ARBA00022683"/>
    </source>
</evidence>
<keyword evidence="10" id="KW-1185">Reference proteome</keyword>
<keyword evidence="2" id="KW-0597">Phosphoprotein</keyword>
<dbReference type="NCBIfam" id="NF007155">
    <property type="entry name" value="PRK09590.1"/>
    <property type="match status" value="1"/>
</dbReference>
<dbReference type="Gene3D" id="3.40.50.2300">
    <property type="match status" value="1"/>
</dbReference>
<feature type="modified residue" description="Phosphocysteine; by EIIA" evidence="7">
    <location>
        <position position="8"/>
    </location>
</feature>
<evidence type="ECO:0000259" key="8">
    <source>
        <dbReference type="PROSITE" id="PS51100"/>
    </source>
</evidence>
<evidence type="ECO:0000256" key="2">
    <source>
        <dbReference type="ARBA" id="ARBA00022553"/>
    </source>
</evidence>
<sequence>MKKVLVLCNAGMSSSLIAKKAFDYFKKENKEIKVTATTVMQGETIIKDGEYDLYLLSPQMRMNFKKFEKIANENDKKIVQIPFNAYAPTESGVKNIVKLIEENL</sequence>
<name>A0A6N7VV22_9FIRM</name>